<dbReference type="RefSeq" id="WP_152123799.1">
    <property type="nucleotide sequence ID" value="NZ_WELI01000002.1"/>
</dbReference>
<dbReference type="EMBL" id="WELI01000002">
    <property type="protein sequence ID" value="KAB7732232.1"/>
    <property type="molecule type" value="Genomic_DNA"/>
</dbReference>
<sequence length="225" mass="25583">MRTNQNPIARFGRLIALLWLAYFPAGVLAQANKFEAEIAKFEEADRKTPPPTKAVVFTGSSSIRLWENLSDAFPGHTLLQRGFGGSELSDVRHFADRLIIRYKPKQVVVYAGENDIAAGATAEQTYNRLVDLFQYVRKALPRAQFTFISIKPSPSRRQYRPVVDATNERIRLFLRQQRRADFVDIVPVMIQANGEPKGELFKSDSLHMNANGYTLWGQVLRPFVQ</sequence>
<dbReference type="AlphaFoldDB" id="A0A7J5U3Z3"/>
<evidence type="ECO:0000313" key="3">
    <source>
        <dbReference type="Proteomes" id="UP000488299"/>
    </source>
</evidence>
<dbReference type="InterPro" id="IPR036514">
    <property type="entry name" value="SGNH_hydro_sf"/>
</dbReference>
<protein>
    <recommendedName>
        <fullName evidence="1">SGNH hydrolase-type esterase domain-containing protein</fullName>
    </recommendedName>
</protein>
<dbReference type="Pfam" id="PF13472">
    <property type="entry name" value="Lipase_GDSL_2"/>
    <property type="match status" value="1"/>
</dbReference>
<feature type="domain" description="SGNH hydrolase-type esterase" evidence="1">
    <location>
        <begin position="66"/>
        <end position="214"/>
    </location>
</feature>
<comment type="caution">
    <text evidence="2">The sequence shown here is derived from an EMBL/GenBank/DDBJ whole genome shotgun (WGS) entry which is preliminary data.</text>
</comment>
<dbReference type="PANTHER" id="PTHR30383">
    <property type="entry name" value="THIOESTERASE 1/PROTEASE 1/LYSOPHOSPHOLIPASE L1"/>
    <property type="match status" value="1"/>
</dbReference>
<dbReference type="GO" id="GO:0004622">
    <property type="term" value="F:phosphatidylcholine lysophospholipase activity"/>
    <property type="evidence" value="ECO:0007669"/>
    <property type="project" value="TreeGrafter"/>
</dbReference>
<dbReference type="Gene3D" id="3.40.50.1110">
    <property type="entry name" value="SGNH hydrolase"/>
    <property type="match status" value="1"/>
</dbReference>
<organism evidence="2 3">
    <name type="scientific">Rudanella paleaurantiibacter</name>
    <dbReference type="NCBI Taxonomy" id="2614655"/>
    <lineage>
        <taxon>Bacteria</taxon>
        <taxon>Pseudomonadati</taxon>
        <taxon>Bacteroidota</taxon>
        <taxon>Cytophagia</taxon>
        <taxon>Cytophagales</taxon>
        <taxon>Cytophagaceae</taxon>
        <taxon>Rudanella</taxon>
    </lineage>
</organism>
<evidence type="ECO:0000313" key="2">
    <source>
        <dbReference type="EMBL" id="KAB7732232.1"/>
    </source>
</evidence>
<accession>A0A7J5U3Z3</accession>
<proteinExistence type="predicted"/>
<reference evidence="2 3" key="1">
    <citation type="submission" date="2019-10" db="EMBL/GenBank/DDBJ databases">
        <title>Rudanella paleaurantiibacter sp. nov., isolated from sludge.</title>
        <authorList>
            <person name="Xu S.Q."/>
        </authorList>
    </citation>
    <scope>NUCLEOTIDE SEQUENCE [LARGE SCALE GENOMIC DNA]</scope>
    <source>
        <strain evidence="2 3">HX-22-17</strain>
    </source>
</reference>
<dbReference type="InterPro" id="IPR051532">
    <property type="entry name" value="Ester_Hydrolysis_Enzymes"/>
</dbReference>
<keyword evidence="3" id="KW-1185">Reference proteome</keyword>
<evidence type="ECO:0000259" key="1">
    <source>
        <dbReference type="Pfam" id="PF13472"/>
    </source>
</evidence>
<name>A0A7J5U3Z3_9BACT</name>
<dbReference type="Proteomes" id="UP000488299">
    <property type="component" value="Unassembled WGS sequence"/>
</dbReference>
<dbReference type="SUPFAM" id="SSF52266">
    <property type="entry name" value="SGNH hydrolase"/>
    <property type="match status" value="1"/>
</dbReference>
<dbReference type="PANTHER" id="PTHR30383:SF5">
    <property type="entry name" value="SGNH HYDROLASE-TYPE ESTERASE DOMAIN-CONTAINING PROTEIN"/>
    <property type="match status" value="1"/>
</dbReference>
<gene>
    <name evidence="2" type="ORF">F5984_08510</name>
</gene>
<dbReference type="InterPro" id="IPR013830">
    <property type="entry name" value="SGNH_hydro"/>
</dbReference>